<evidence type="ECO:0000313" key="11">
    <source>
        <dbReference type="Proteomes" id="UP001305702"/>
    </source>
</evidence>
<dbReference type="PRINTS" id="PR00919">
    <property type="entry name" value="THERMOPTASE"/>
</dbReference>
<gene>
    <name evidence="10" type="ORF">MJA45_27500</name>
</gene>
<evidence type="ECO:0000256" key="5">
    <source>
        <dbReference type="ARBA" id="ARBA00022438"/>
    </source>
</evidence>
<dbReference type="GO" id="GO:0046872">
    <property type="term" value="F:metal ion binding"/>
    <property type="evidence" value="ECO:0007669"/>
    <property type="project" value="UniProtKB-KW"/>
</dbReference>
<accession>A0AA96LHR5</accession>
<keyword evidence="11" id="KW-1185">Reference proteome</keyword>
<name>A0AA96LHR5_9BACL</name>
<dbReference type="PANTHER" id="PTHR34448">
    <property type="entry name" value="AMINOPEPTIDASE"/>
    <property type="match status" value="1"/>
</dbReference>
<proteinExistence type="inferred from homology"/>
<dbReference type="InterPro" id="IPR000787">
    <property type="entry name" value="Peptidase_M29"/>
</dbReference>
<keyword evidence="8" id="KW-0378">Hydrolase</keyword>
<evidence type="ECO:0000256" key="4">
    <source>
        <dbReference type="ARBA" id="ARBA00008236"/>
    </source>
</evidence>
<evidence type="ECO:0000256" key="8">
    <source>
        <dbReference type="ARBA" id="ARBA00022801"/>
    </source>
</evidence>
<dbReference type="Gene3D" id="3.40.1830.10">
    <property type="entry name" value="Thermophilic metalloprotease (M29)"/>
    <property type="match status" value="1"/>
</dbReference>
<evidence type="ECO:0000313" key="10">
    <source>
        <dbReference type="EMBL" id="WNQ14349.1"/>
    </source>
</evidence>
<comment type="cofactor">
    <cofactor evidence="3">
        <name>Zn(2+)</name>
        <dbReference type="ChEBI" id="CHEBI:29105"/>
    </cofactor>
</comment>
<dbReference type="RefSeq" id="WP_315608119.1">
    <property type="nucleotide sequence ID" value="NZ_CP130318.1"/>
</dbReference>
<evidence type="ECO:0000256" key="1">
    <source>
        <dbReference type="ARBA" id="ARBA00001941"/>
    </source>
</evidence>
<keyword evidence="7" id="KW-0479">Metal-binding</keyword>
<dbReference type="Proteomes" id="UP001305702">
    <property type="component" value="Chromosome"/>
</dbReference>
<dbReference type="GO" id="GO:0006508">
    <property type="term" value="P:proteolysis"/>
    <property type="evidence" value="ECO:0007669"/>
    <property type="project" value="UniProtKB-KW"/>
</dbReference>
<comment type="cofactor">
    <cofactor evidence="1">
        <name>Co(2+)</name>
        <dbReference type="ChEBI" id="CHEBI:48828"/>
    </cofactor>
</comment>
<dbReference type="PANTHER" id="PTHR34448:SF3">
    <property type="entry name" value="AMINOPEPTIDASE AMPS"/>
    <property type="match status" value="1"/>
</dbReference>
<dbReference type="GO" id="GO:0004177">
    <property type="term" value="F:aminopeptidase activity"/>
    <property type="evidence" value="ECO:0007669"/>
    <property type="project" value="UniProtKB-KW"/>
</dbReference>
<evidence type="ECO:0000256" key="3">
    <source>
        <dbReference type="ARBA" id="ARBA00001947"/>
    </source>
</evidence>
<dbReference type="InterPro" id="IPR052170">
    <property type="entry name" value="M29_Exopeptidase"/>
</dbReference>
<dbReference type="InterPro" id="IPR035097">
    <property type="entry name" value="M29_N-terminal"/>
</dbReference>
<evidence type="ECO:0000256" key="2">
    <source>
        <dbReference type="ARBA" id="ARBA00001946"/>
    </source>
</evidence>
<dbReference type="KEGG" id="paun:MJA45_27500"/>
<dbReference type="Pfam" id="PF02073">
    <property type="entry name" value="Peptidase_M29"/>
    <property type="match status" value="1"/>
</dbReference>
<reference evidence="10 11" key="1">
    <citation type="submission" date="2022-02" db="EMBL/GenBank/DDBJ databases">
        <title>Paenibacillus sp. MBLB1776 Whole Genome Shotgun Sequencing.</title>
        <authorList>
            <person name="Hwang C.Y."/>
            <person name="Cho E.-S."/>
            <person name="Seo M.-J."/>
        </authorList>
    </citation>
    <scope>NUCLEOTIDE SEQUENCE [LARGE SCALE GENOMIC DNA]</scope>
    <source>
        <strain evidence="10 11">MBLB1776</strain>
    </source>
</reference>
<evidence type="ECO:0000256" key="9">
    <source>
        <dbReference type="ARBA" id="ARBA00023049"/>
    </source>
</evidence>
<keyword evidence="6" id="KW-0645">Protease</keyword>
<keyword evidence="9" id="KW-0482">Metalloprotease</keyword>
<evidence type="ECO:0000256" key="7">
    <source>
        <dbReference type="ARBA" id="ARBA00022723"/>
    </source>
</evidence>
<protein>
    <submittedName>
        <fullName evidence="10">Aminopeptidase</fullName>
    </submittedName>
</protein>
<evidence type="ECO:0000256" key="6">
    <source>
        <dbReference type="ARBA" id="ARBA00022670"/>
    </source>
</evidence>
<dbReference type="AlphaFoldDB" id="A0AA96LHR5"/>
<sequence length="410" mass="45233">MDAFQQRLNQYAELALRVGVNLQPGQYLVINAPVESADFVRAAARQAYEAGAREVHVEWIDDELTRIKYEGAPQETLAEYTHWRAQGFTEMAKKGAAFLYVSATNPDLLQGIDPERIATAGKTAASAMKEFSAYTRTGRVSWAIISVPGKAWSHKVFPGVTDEESVAKLWEAIFHATRLGAEDPVQAWQDHIRKLEEKRKVLNDRQLQKLVYRGPGTNLTIELPETHLWSGGGMKNEKGVFFVPNLPTEEVFTVPLKQGTQGTVRSTKPLNYAGNLIEDFTLTFENGRVTDVKAARGEEVLRKVLQTDEGASFLGEVALVPVKSPISESGILFYNTLYDENASCHLALGAALPFCIENGTTLNPGELAELGLNNSLIHIDFMIGSAELDIDGITRDGKTVPVFRQGNWAL</sequence>
<keyword evidence="5 10" id="KW-0031">Aminopeptidase</keyword>
<dbReference type="SUPFAM" id="SSF144052">
    <property type="entry name" value="Thermophilic metalloprotease-like"/>
    <property type="match status" value="1"/>
</dbReference>
<comment type="similarity">
    <text evidence="4">Belongs to the peptidase M29 family.</text>
</comment>
<organism evidence="10 11">
    <name type="scientific">Paenibacillus aurantius</name>
    <dbReference type="NCBI Taxonomy" id="2918900"/>
    <lineage>
        <taxon>Bacteria</taxon>
        <taxon>Bacillati</taxon>
        <taxon>Bacillota</taxon>
        <taxon>Bacilli</taxon>
        <taxon>Bacillales</taxon>
        <taxon>Paenibacillaceae</taxon>
        <taxon>Paenibacillus</taxon>
    </lineage>
</organism>
<dbReference type="GO" id="GO:0008237">
    <property type="term" value="F:metallopeptidase activity"/>
    <property type="evidence" value="ECO:0007669"/>
    <property type="project" value="UniProtKB-KW"/>
</dbReference>
<comment type="cofactor">
    <cofactor evidence="2">
        <name>Mg(2+)</name>
        <dbReference type="ChEBI" id="CHEBI:18420"/>
    </cofactor>
</comment>
<dbReference type="EMBL" id="CP130318">
    <property type="protein sequence ID" value="WNQ14349.1"/>
    <property type="molecule type" value="Genomic_DNA"/>
</dbReference>